<name>A0A919KNA5_9MICO</name>
<dbReference type="EMBL" id="BNAS01000001">
    <property type="protein sequence ID" value="GHH66275.1"/>
    <property type="molecule type" value="Genomic_DNA"/>
</dbReference>
<comment type="caution">
    <text evidence="2">The sequence shown here is derived from an EMBL/GenBank/DDBJ whole genome shotgun (WGS) entry which is preliminary data.</text>
</comment>
<dbReference type="CDD" id="cd00161">
    <property type="entry name" value="beta-trefoil_Ricin-like"/>
    <property type="match status" value="2"/>
</dbReference>
<feature type="domain" description="Ricin B lectin" evidence="1">
    <location>
        <begin position="650"/>
        <end position="786"/>
    </location>
</feature>
<dbReference type="InterPro" id="IPR000772">
    <property type="entry name" value="Ricin_B_lectin"/>
</dbReference>
<evidence type="ECO:0000313" key="3">
    <source>
        <dbReference type="Proteomes" id="UP000627369"/>
    </source>
</evidence>
<dbReference type="SUPFAM" id="SSF50370">
    <property type="entry name" value="Ricin B-like lectins"/>
    <property type="match status" value="2"/>
</dbReference>
<dbReference type="InterPro" id="IPR035992">
    <property type="entry name" value="Ricin_B-like_lectins"/>
</dbReference>
<proteinExistence type="predicted"/>
<dbReference type="Proteomes" id="UP000627369">
    <property type="component" value="Unassembled WGS sequence"/>
</dbReference>
<dbReference type="Pfam" id="PF20736">
    <property type="entry name" value="Glyco_hydro127M"/>
    <property type="match status" value="1"/>
</dbReference>
<dbReference type="SUPFAM" id="SSF48208">
    <property type="entry name" value="Six-hairpin glycosidases"/>
    <property type="match status" value="1"/>
</dbReference>
<dbReference type="InterPro" id="IPR049046">
    <property type="entry name" value="Beta-AFase-like_GH127_middle"/>
</dbReference>
<reference evidence="2" key="1">
    <citation type="journal article" date="2014" name="Int. J. Syst. Evol. Microbiol.">
        <title>Complete genome sequence of Corynebacterium casei LMG S-19264T (=DSM 44701T), isolated from a smear-ripened cheese.</title>
        <authorList>
            <consortium name="US DOE Joint Genome Institute (JGI-PGF)"/>
            <person name="Walter F."/>
            <person name="Albersmeier A."/>
            <person name="Kalinowski J."/>
            <person name="Ruckert C."/>
        </authorList>
    </citation>
    <scope>NUCLEOTIDE SEQUENCE</scope>
    <source>
        <strain evidence="2">CGMCC 4.7398</strain>
    </source>
</reference>
<dbReference type="AlphaFoldDB" id="A0A919KNA5"/>
<dbReference type="InterPro" id="IPR012878">
    <property type="entry name" value="Beta-AFase-like_GH127_cat"/>
</dbReference>
<dbReference type="PANTHER" id="PTHR31151:SF0">
    <property type="entry name" value="PROLINE-TRNA LIGASE (DUF1680)"/>
    <property type="match status" value="1"/>
</dbReference>
<reference evidence="2" key="2">
    <citation type="submission" date="2020-09" db="EMBL/GenBank/DDBJ databases">
        <authorList>
            <person name="Sun Q."/>
            <person name="Zhou Y."/>
        </authorList>
    </citation>
    <scope>NUCLEOTIDE SEQUENCE</scope>
    <source>
        <strain evidence="2">CGMCC 4.7398</strain>
    </source>
</reference>
<dbReference type="PROSITE" id="PS50231">
    <property type="entry name" value="RICIN_B_LECTIN"/>
    <property type="match status" value="2"/>
</dbReference>
<dbReference type="PANTHER" id="PTHR31151">
    <property type="entry name" value="PROLINE-TRNA LIGASE (DUF1680)"/>
    <property type="match status" value="1"/>
</dbReference>
<organism evidence="2 3">
    <name type="scientific">Promicromonospora soli</name>
    <dbReference type="NCBI Taxonomy" id="2035533"/>
    <lineage>
        <taxon>Bacteria</taxon>
        <taxon>Bacillati</taxon>
        <taxon>Actinomycetota</taxon>
        <taxon>Actinomycetes</taxon>
        <taxon>Micrococcales</taxon>
        <taxon>Promicromonosporaceae</taxon>
        <taxon>Promicromonospora</taxon>
    </lineage>
</organism>
<evidence type="ECO:0000259" key="1">
    <source>
        <dbReference type="SMART" id="SM00458"/>
    </source>
</evidence>
<sequence>MKNCQHSAPPLSAMASLDVRRRTVLRGAAVAGAAAAVGPALLSAPTASAVIPPARGEVGAAASEFTLGQVRLTASRWMDNQNRTLSYLRFVDVDRLLYNFRANHGLSTGGAAALGGWEAPDFPFRTHSQGHFLSAWAQAWAVLGDTVCRDKAAYMVAELAKCQANNAARDFAAGYLSGFPESDIGVAETGTGNGNVPYYSLHKTLAGLLDVWRYMENTQARDVLLRMAAWVDTRTARLTTAQMQTTLRIEFGGMNAVLADLHFMTNDARWLTVAQRFDHAAVFDPLANNSDQLAGLHANTQVPKWIGAAREYKATGTARYRDIARNAWAITVGAHTYAIGGNSQDEHFRAPNAISTFLSNDACEQCNTYNMLKLTRELWLLDAENAGYFDYYERALLNHLIGAQNAADAHGHVTYFTPLQPGGRRGVGPKWGGGTWSTDYASFWCCQGTGLETNTKLMDSIYFRSGTTLTVNLFMPSVLTWTERGITVTQTTSYPVSDTTTLTVTGSVSGSWALRVRIPAWATGATVAVNGVAQSIATTPGTYATLTRSWTSGDTVTVRLPMAVRVESSNDNPNVAAIFYGPVVLAGNYGSSSLSGPPALTASSVTRTSSSSLAFTATANGTDVNLGPFYDAHGFNYTVYWSVNGSGAAGSPFRLFNVASGMVLGIQNASTADGALALQWDDNGTTDHDWVPVVSGTSVKLRCVNSGKVLGVENMSTADGARVLQWGDTGTADHLWTILDNGDGTHRVRNNHTTKLLGTASGSTARGAQVVMDPDNGSADNRWRFVPTGARRIQNVNSGQVLGVTGMSTADGALVIQWGDTGTADHLWTAVVGTNGYFRLRNQHTGKVLAVESGGTANGTRAVQTTDTGATSQQWRLRYTSGETFRIQAAGGRVLGVLNMSTAQGAQVLVWDDNGTNDHLWRFV</sequence>
<dbReference type="InterPro" id="IPR008928">
    <property type="entry name" value="6-hairpin_glycosidase_sf"/>
</dbReference>
<dbReference type="InterPro" id="IPR006311">
    <property type="entry name" value="TAT_signal"/>
</dbReference>
<dbReference type="Pfam" id="PF07944">
    <property type="entry name" value="Beta-AFase-like_GH127_cat"/>
    <property type="match status" value="1"/>
</dbReference>
<dbReference type="Gene3D" id="2.80.10.50">
    <property type="match status" value="4"/>
</dbReference>
<dbReference type="SMART" id="SM00458">
    <property type="entry name" value="RICIN"/>
    <property type="match status" value="2"/>
</dbReference>
<dbReference type="PROSITE" id="PS51318">
    <property type="entry name" value="TAT"/>
    <property type="match status" value="1"/>
</dbReference>
<feature type="domain" description="Ricin B lectin" evidence="1">
    <location>
        <begin position="788"/>
        <end position="924"/>
    </location>
</feature>
<dbReference type="GO" id="GO:0005975">
    <property type="term" value="P:carbohydrate metabolic process"/>
    <property type="evidence" value="ECO:0007669"/>
    <property type="project" value="InterPro"/>
</dbReference>
<dbReference type="Pfam" id="PF14200">
    <property type="entry name" value="RicinB_lectin_2"/>
    <property type="match status" value="3"/>
</dbReference>
<keyword evidence="3" id="KW-1185">Reference proteome</keyword>
<protein>
    <recommendedName>
        <fullName evidence="1">Ricin B lectin domain-containing protein</fullName>
    </recommendedName>
</protein>
<gene>
    <name evidence="2" type="ORF">GCM10017772_05930</name>
</gene>
<evidence type="ECO:0000313" key="2">
    <source>
        <dbReference type="EMBL" id="GHH66275.1"/>
    </source>
</evidence>
<accession>A0A919KNA5</accession>